<dbReference type="Pfam" id="PF00501">
    <property type="entry name" value="AMP-binding"/>
    <property type="match status" value="1"/>
</dbReference>
<evidence type="ECO:0000313" key="4">
    <source>
        <dbReference type="Proteomes" id="UP000295096"/>
    </source>
</evidence>
<comment type="caution">
    <text evidence="3">The sequence shown here is derived from an EMBL/GenBank/DDBJ whole genome shotgun (WGS) entry which is preliminary data.</text>
</comment>
<evidence type="ECO:0000259" key="2">
    <source>
        <dbReference type="Pfam" id="PF13193"/>
    </source>
</evidence>
<evidence type="ECO:0000313" key="3">
    <source>
        <dbReference type="EMBL" id="TDH62069.1"/>
    </source>
</evidence>
<dbReference type="PANTHER" id="PTHR43767:SF1">
    <property type="entry name" value="NONRIBOSOMAL PEPTIDE SYNTHASE PES1 (EUROFUNG)-RELATED"/>
    <property type="match status" value="1"/>
</dbReference>
<dbReference type="PROSITE" id="PS00455">
    <property type="entry name" value="AMP_BINDING"/>
    <property type="match status" value="1"/>
</dbReference>
<dbReference type="GO" id="GO:0016878">
    <property type="term" value="F:acid-thiol ligase activity"/>
    <property type="evidence" value="ECO:0007669"/>
    <property type="project" value="UniProtKB-ARBA"/>
</dbReference>
<protein>
    <submittedName>
        <fullName evidence="3">ATP-dependent acyl-CoA ligase</fullName>
    </submittedName>
</protein>
<name>A0A4R5QH27_9PROT</name>
<keyword evidence="3" id="KW-0436">Ligase</keyword>
<evidence type="ECO:0000259" key="1">
    <source>
        <dbReference type="Pfam" id="PF00501"/>
    </source>
</evidence>
<dbReference type="Gene3D" id="3.40.50.12780">
    <property type="entry name" value="N-terminal domain of ligase-like"/>
    <property type="match status" value="1"/>
</dbReference>
<sequence>MPPLDRCVLRPLLDRHVRERPDKDCVTFENGPRWTYRALRDRVAAVAAGLQRQGVRQGDHVLVWLPNGPEALLVWFAANWLGAVQVPLNISYRGRILEHVLSIADAALMVADAGLLDRLRDVALPDTLRRIAVVGGAPRLVAGLEVIDAAAILQAEGEPEPPERPILPWDTQSMIYTSGTTGPSKGVLCSYMHYTSSGMAFPFVREGDCGLVTLPLFHMGGTGSVYRYLLRGASIVIAESFRTQTFWEVVRRHRITCASLLGAMTSFLVKAPPTPQDRDHTLRALTIVPLTEEAAVFRERFGVEVWTTFNMTEIACAIFSEVNPTRIGGCGRPRPGITARIVDENDCEVPVGTVGELALRSDIPWSMNHGYHRNPEATARAWRNGWFHTGDAFRRDEAGEFFFVDRMKDAIRRRGENISSFEVEAEICAYPLVREAAVVAVPSEFAEDEVLAVVAPIPGAQIDPVALIEFLAPRLPHFMVPRYLRILPELPKTLTAKVEKHLLRAEGLGPDTWDRDKAGIRLRRERLGGETG</sequence>
<dbReference type="PANTHER" id="PTHR43767">
    <property type="entry name" value="LONG-CHAIN-FATTY-ACID--COA LIGASE"/>
    <property type="match status" value="1"/>
</dbReference>
<organism evidence="3 4">
    <name type="scientific">Dankookia rubra</name>
    <dbReference type="NCBI Taxonomy" id="1442381"/>
    <lineage>
        <taxon>Bacteria</taxon>
        <taxon>Pseudomonadati</taxon>
        <taxon>Pseudomonadota</taxon>
        <taxon>Alphaproteobacteria</taxon>
        <taxon>Acetobacterales</taxon>
        <taxon>Roseomonadaceae</taxon>
        <taxon>Dankookia</taxon>
    </lineage>
</organism>
<keyword evidence="4" id="KW-1185">Reference proteome</keyword>
<feature type="domain" description="AMP-binding enzyme C-terminal" evidence="2">
    <location>
        <begin position="422"/>
        <end position="497"/>
    </location>
</feature>
<dbReference type="SUPFAM" id="SSF56801">
    <property type="entry name" value="Acetyl-CoA synthetase-like"/>
    <property type="match status" value="1"/>
</dbReference>
<dbReference type="InterPro" id="IPR000873">
    <property type="entry name" value="AMP-dep_synth/lig_dom"/>
</dbReference>
<accession>A0A4R5QH27</accession>
<dbReference type="InterPro" id="IPR045851">
    <property type="entry name" value="AMP-bd_C_sf"/>
</dbReference>
<dbReference type="InterPro" id="IPR042099">
    <property type="entry name" value="ANL_N_sf"/>
</dbReference>
<proteinExistence type="predicted"/>
<reference evidence="3 4" key="1">
    <citation type="journal article" date="2016" name="J. Microbiol.">
        <title>Dankookia rubra gen. nov., sp. nov., an alphaproteobacterium isolated from sediment of a shallow stream.</title>
        <authorList>
            <person name="Kim W.H."/>
            <person name="Kim D.H."/>
            <person name="Kang K."/>
            <person name="Ahn T.Y."/>
        </authorList>
    </citation>
    <scope>NUCLEOTIDE SEQUENCE [LARGE SCALE GENOMIC DNA]</scope>
    <source>
        <strain evidence="3 4">JCM30602</strain>
    </source>
</reference>
<dbReference type="InterPro" id="IPR025110">
    <property type="entry name" value="AMP-bd_C"/>
</dbReference>
<dbReference type="OrthoDB" id="7315605at2"/>
<dbReference type="EMBL" id="SMSJ01000015">
    <property type="protein sequence ID" value="TDH62069.1"/>
    <property type="molecule type" value="Genomic_DNA"/>
</dbReference>
<dbReference type="Pfam" id="PF13193">
    <property type="entry name" value="AMP-binding_C"/>
    <property type="match status" value="1"/>
</dbReference>
<dbReference type="InterPro" id="IPR020845">
    <property type="entry name" value="AMP-binding_CS"/>
</dbReference>
<dbReference type="RefSeq" id="WP_133289221.1">
    <property type="nucleotide sequence ID" value="NZ_SMSJ01000015.1"/>
</dbReference>
<dbReference type="InterPro" id="IPR050237">
    <property type="entry name" value="ATP-dep_AMP-bd_enzyme"/>
</dbReference>
<dbReference type="AlphaFoldDB" id="A0A4R5QH27"/>
<dbReference type="Gene3D" id="3.30.300.30">
    <property type="match status" value="1"/>
</dbReference>
<gene>
    <name evidence="3" type="ORF">E2C06_13985</name>
</gene>
<feature type="domain" description="AMP-dependent synthetase/ligase" evidence="1">
    <location>
        <begin position="13"/>
        <end position="367"/>
    </location>
</feature>
<dbReference type="Proteomes" id="UP000295096">
    <property type="component" value="Unassembled WGS sequence"/>
</dbReference>